<dbReference type="Proteomes" id="UP000037179">
    <property type="component" value="Unassembled WGS sequence"/>
</dbReference>
<dbReference type="EMBL" id="CP017839">
    <property type="protein sequence ID" value="APA97453.1"/>
    <property type="molecule type" value="Genomic_DNA"/>
</dbReference>
<dbReference type="AlphaFoldDB" id="A0ABC9Z342"/>
<evidence type="ECO:0000313" key="2">
    <source>
        <dbReference type="EMBL" id="GAP32209.1"/>
    </source>
</evidence>
<proteinExistence type="predicted"/>
<accession>A0ABC9Z342</accession>
<sequence>MFVAIPTLDRYKSADRSTATVSTLTTRRRIRKDPCANPHIPRLGAEYSCSGRPVLP</sequence>
<evidence type="ECO:0000313" key="3">
    <source>
        <dbReference type="Proteomes" id="UP000037179"/>
    </source>
</evidence>
<dbReference type="Proteomes" id="UP000180166">
    <property type="component" value="Chromosome"/>
</dbReference>
<dbReference type="KEGG" id="nsr:NS506_03401"/>
<evidence type="ECO:0000313" key="4">
    <source>
        <dbReference type="Proteomes" id="UP000180166"/>
    </source>
</evidence>
<gene>
    <name evidence="1" type="ORF">NS506_03401</name>
    <name evidence="2" type="ORF">NSK11_contig00146-0012</name>
</gene>
<reference evidence="2 3" key="2">
    <citation type="journal article" date="2016" name="Genome Announc.">
        <title>Draft Genome Sequence of Erythromycin- and Oxytetracycline-Sensitive Nocardia seriolae Strain U-1 (NBRC 110359).</title>
        <authorList>
            <person name="Imajoh M."/>
            <person name="Sukeda M."/>
            <person name="Shimizu M."/>
            <person name="Yamane J."/>
            <person name="Ohnishi K."/>
            <person name="Oshima S."/>
        </authorList>
    </citation>
    <scope>NUCLEOTIDE SEQUENCE [LARGE SCALE GENOMIC DNA]</scope>
    <source>
        <strain evidence="2 3">U-1</strain>
    </source>
</reference>
<protein>
    <submittedName>
        <fullName evidence="2">Uncharacterized protein</fullName>
    </submittedName>
</protein>
<name>A0ABC9Z342_9NOCA</name>
<evidence type="ECO:0000313" key="1">
    <source>
        <dbReference type="EMBL" id="APA97453.1"/>
    </source>
</evidence>
<organism evidence="2 3">
    <name type="scientific">Nocardia seriolae</name>
    <dbReference type="NCBI Taxonomy" id="37332"/>
    <lineage>
        <taxon>Bacteria</taxon>
        <taxon>Bacillati</taxon>
        <taxon>Actinomycetota</taxon>
        <taxon>Actinomycetes</taxon>
        <taxon>Mycobacteriales</taxon>
        <taxon>Nocardiaceae</taxon>
        <taxon>Nocardia</taxon>
    </lineage>
</organism>
<reference evidence="1 4" key="3">
    <citation type="submission" date="2016-10" db="EMBL/GenBank/DDBJ databases">
        <title>Genome sequence of Nocardia seriolae strain EM150506, isolated from Anguila japonica.</title>
        <authorList>
            <person name="Han H.-J."/>
        </authorList>
    </citation>
    <scope>NUCLEOTIDE SEQUENCE [LARGE SCALE GENOMIC DNA]</scope>
    <source>
        <strain evidence="1 4">EM150506</strain>
    </source>
</reference>
<dbReference type="EMBL" id="BBYQ01000146">
    <property type="protein sequence ID" value="GAP32209.1"/>
    <property type="molecule type" value="Genomic_DNA"/>
</dbReference>
<reference evidence="3" key="1">
    <citation type="submission" date="2015-07" db="EMBL/GenBank/DDBJ databases">
        <title>Nocardia seriolae U-1 whole genome shotgun sequence.</title>
        <authorList>
            <person name="Imajoh M."/>
            <person name="Fukumoto Y."/>
            <person name="Sukeda M."/>
            <person name="Yamane J."/>
            <person name="Yamasaki K."/>
            <person name="Shimizu M."/>
            <person name="Ohnishi K."/>
            <person name="Oshima S."/>
        </authorList>
    </citation>
    <scope>NUCLEOTIDE SEQUENCE [LARGE SCALE GENOMIC DNA]</scope>
    <source>
        <strain evidence="3">U-1</strain>
    </source>
</reference>
<keyword evidence="3" id="KW-1185">Reference proteome</keyword>